<organism evidence="3 4">
    <name type="scientific">Diploptera punctata</name>
    <name type="common">Pacific beetle cockroach</name>
    <dbReference type="NCBI Taxonomy" id="6984"/>
    <lineage>
        <taxon>Eukaryota</taxon>
        <taxon>Metazoa</taxon>
        <taxon>Ecdysozoa</taxon>
        <taxon>Arthropoda</taxon>
        <taxon>Hexapoda</taxon>
        <taxon>Insecta</taxon>
        <taxon>Pterygota</taxon>
        <taxon>Neoptera</taxon>
        <taxon>Polyneoptera</taxon>
        <taxon>Dictyoptera</taxon>
        <taxon>Blattodea</taxon>
        <taxon>Blaberoidea</taxon>
        <taxon>Blaberidae</taxon>
        <taxon>Diplopterinae</taxon>
        <taxon>Diploptera</taxon>
    </lineage>
</organism>
<evidence type="ECO:0000256" key="2">
    <source>
        <dbReference type="SAM" id="SignalP"/>
    </source>
</evidence>
<feature type="compositionally biased region" description="Low complexity" evidence="1">
    <location>
        <begin position="58"/>
        <end position="70"/>
    </location>
</feature>
<reference evidence="3" key="1">
    <citation type="journal article" date="2023" name="IScience">
        <title>Live-bearing cockroach genome reveals convergent evolutionary mechanisms linked to viviparity in insects and beyond.</title>
        <authorList>
            <person name="Fouks B."/>
            <person name="Harrison M.C."/>
            <person name="Mikhailova A.A."/>
            <person name="Marchal E."/>
            <person name="English S."/>
            <person name="Carruthers M."/>
            <person name="Jennings E.C."/>
            <person name="Chiamaka E.L."/>
            <person name="Frigard R.A."/>
            <person name="Pippel M."/>
            <person name="Attardo G.M."/>
            <person name="Benoit J.B."/>
            <person name="Bornberg-Bauer E."/>
            <person name="Tobe S.S."/>
        </authorList>
    </citation>
    <scope>NUCLEOTIDE SEQUENCE</scope>
    <source>
        <strain evidence="3">Stay&amp;Tobe</strain>
    </source>
</reference>
<evidence type="ECO:0000313" key="4">
    <source>
        <dbReference type="Proteomes" id="UP001233999"/>
    </source>
</evidence>
<reference evidence="3" key="2">
    <citation type="submission" date="2023-05" db="EMBL/GenBank/DDBJ databases">
        <authorList>
            <person name="Fouks B."/>
        </authorList>
    </citation>
    <scope>NUCLEOTIDE SEQUENCE</scope>
    <source>
        <strain evidence="3">Stay&amp;Tobe</strain>
        <tissue evidence="3">Testes</tissue>
    </source>
</reference>
<feature type="region of interest" description="Disordered" evidence="1">
    <location>
        <begin position="95"/>
        <end position="138"/>
    </location>
</feature>
<name>A0AAD8EEB4_DIPPU</name>
<comment type="caution">
    <text evidence="3">The sequence shown here is derived from an EMBL/GenBank/DDBJ whole genome shotgun (WGS) entry which is preliminary data.</text>
</comment>
<gene>
    <name evidence="3" type="ORF">L9F63_019767</name>
</gene>
<evidence type="ECO:0000256" key="1">
    <source>
        <dbReference type="SAM" id="MobiDB-lite"/>
    </source>
</evidence>
<evidence type="ECO:0000313" key="3">
    <source>
        <dbReference type="EMBL" id="KAJ9586617.1"/>
    </source>
</evidence>
<keyword evidence="2" id="KW-0732">Signal</keyword>
<protein>
    <submittedName>
        <fullName evidence="3">Uncharacterized protein</fullName>
    </submittedName>
</protein>
<feature type="compositionally biased region" description="Low complexity" evidence="1">
    <location>
        <begin position="114"/>
        <end position="129"/>
    </location>
</feature>
<accession>A0AAD8EEB4</accession>
<feature type="signal peptide" evidence="2">
    <location>
        <begin position="1"/>
        <end position="24"/>
    </location>
</feature>
<feature type="chain" id="PRO_5041942383" evidence="2">
    <location>
        <begin position="25"/>
        <end position="170"/>
    </location>
</feature>
<dbReference type="EMBL" id="JASPKZ010006856">
    <property type="protein sequence ID" value="KAJ9586617.1"/>
    <property type="molecule type" value="Genomic_DNA"/>
</dbReference>
<proteinExistence type="predicted"/>
<feature type="region of interest" description="Disordered" evidence="1">
    <location>
        <begin position="54"/>
        <end position="75"/>
    </location>
</feature>
<dbReference type="AlphaFoldDB" id="A0AAD8EEB4"/>
<dbReference type="Proteomes" id="UP001233999">
    <property type="component" value="Unassembled WGS sequence"/>
</dbReference>
<sequence length="170" mass="18076">MKIEFVISFSLFSIVCFQPQEVVGVPLDFGLVDSIRNNVRDHLVRPIQQVLNPQNKQTTTSITPESVTTPLPSSAIDGVNIQETTVTVTHVSTTTSLPSSAVDDGSVQNSQDITVGATPTTTSHPTSAVDDVPSGVDSTPETELEAVTLSEDIVTGTTEDVHTTDVIQKD</sequence>
<keyword evidence="4" id="KW-1185">Reference proteome</keyword>